<dbReference type="OrthoDB" id="9776294at2"/>
<name>A0A7U7GD28_9GAMM</name>
<dbReference type="InterPro" id="IPR036721">
    <property type="entry name" value="RCK_C_sf"/>
</dbReference>
<proteinExistence type="predicted"/>
<evidence type="ECO:0000313" key="2">
    <source>
        <dbReference type="EMBL" id="CDH46105.1"/>
    </source>
</evidence>
<dbReference type="SUPFAM" id="SSF116726">
    <property type="entry name" value="TrkA C-terminal domain-like"/>
    <property type="match status" value="1"/>
</dbReference>
<dbReference type="InterPro" id="IPR036291">
    <property type="entry name" value="NAD(P)-bd_dom_sf"/>
</dbReference>
<dbReference type="PROSITE" id="PS51201">
    <property type="entry name" value="RCK_N"/>
    <property type="match status" value="1"/>
</dbReference>
<reference evidence="2 3" key="1">
    <citation type="journal article" date="2014" name="ISME J.">
        <title>Candidatus Competibacter-lineage genomes retrieved from metagenomes reveal functional metabolic diversity.</title>
        <authorList>
            <person name="McIlroy S.J."/>
            <person name="Albertsen M."/>
            <person name="Andresen E.K."/>
            <person name="Saunders A.M."/>
            <person name="Kristiansen R."/>
            <person name="Stokholm-Bjerregaard M."/>
            <person name="Nielsen K.L."/>
            <person name="Nielsen P.H."/>
        </authorList>
    </citation>
    <scope>NUCLEOTIDE SEQUENCE [LARGE SCALE GENOMIC DNA]</scope>
    <source>
        <strain evidence="2 3">Run_B_J11</strain>
    </source>
</reference>
<dbReference type="EMBL" id="CBTK010000248">
    <property type="protein sequence ID" value="CDH46105.1"/>
    <property type="molecule type" value="Genomic_DNA"/>
</dbReference>
<feature type="domain" description="RCK N-terminal" evidence="1">
    <location>
        <begin position="1"/>
        <end position="117"/>
    </location>
</feature>
<organism evidence="2 3">
    <name type="scientific">Candidatus Contendobacter odensis Run_B_J11</name>
    <dbReference type="NCBI Taxonomy" id="1400861"/>
    <lineage>
        <taxon>Bacteria</taxon>
        <taxon>Pseudomonadati</taxon>
        <taxon>Pseudomonadota</taxon>
        <taxon>Gammaproteobacteria</taxon>
        <taxon>Candidatus Competibacteraceae</taxon>
        <taxon>Candidatus Contendibacter</taxon>
    </lineage>
</organism>
<protein>
    <submittedName>
        <fullName evidence="2">TrkA-N domain protein</fullName>
    </submittedName>
</protein>
<dbReference type="PANTHER" id="PTHR43833">
    <property type="entry name" value="POTASSIUM CHANNEL PROTEIN 2-RELATED-RELATED"/>
    <property type="match status" value="1"/>
</dbReference>
<evidence type="ECO:0000313" key="3">
    <source>
        <dbReference type="Proteomes" id="UP000019184"/>
    </source>
</evidence>
<dbReference type="Gene3D" id="3.40.50.720">
    <property type="entry name" value="NAD(P)-binding Rossmann-like Domain"/>
    <property type="match status" value="1"/>
</dbReference>
<accession>A0A7U7GD28</accession>
<keyword evidence="3" id="KW-1185">Reference proteome</keyword>
<comment type="caution">
    <text evidence="2">The sequence shown here is derived from an EMBL/GenBank/DDBJ whole genome shotgun (WGS) entry which is preliminary data.</text>
</comment>
<evidence type="ECO:0000259" key="1">
    <source>
        <dbReference type="PROSITE" id="PS51201"/>
    </source>
</evidence>
<sequence length="220" mass="24318">MRIAVLGLEDFGFHLACTLHELGDEVMAVDRNENRVQEIMRYVNKALVADVADREALKDLGIRSMDVVAVDVGERFETSVLLTHYLRELGIPRVLVKVANTDQAKILTLIGASDVVQPEREIAVKTAHLIHYSRSKLLDAVALGDGYFALTLQAPPSFVGRRVDELGLLNRYHVHLLAIKPAAEKAAPLVPDAAYLLAQDDVLVVMGEEAKLIEIHQKLK</sequence>
<dbReference type="AlphaFoldDB" id="A0A7U7GD28"/>
<dbReference type="InterPro" id="IPR003148">
    <property type="entry name" value="RCK_N"/>
</dbReference>
<dbReference type="GO" id="GO:0006813">
    <property type="term" value="P:potassium ion transport"/>
    <property type="evidence" value="ECO:0007669"/>
    <property type="project" value="InterPro"/>
</dbReference>
<dbReference type="Pfam" id="PF02254">
    <property type="entry name" value="TrkA_N"/>
    <property type="match status" value="1"/>
</dbReference>
<gene>
    <name evidence="2" type="ORF">BN874_340065</name>
</gene>
<dbReference type="Gene3D" id="3.30.70.1450">
    <property type="entry name" value="Regulator of K+ conductance, C-terminal domain"/>
    <property type="match status" value="1"/>
</dbReference>
<dbReference type="SUPFAM" id="SSF51735">
    <property type="entry name" value="NAD(P)-binding Rossmann-fold domains"/>
    <property type="match status" value="1"/>
</dbReference>
<dbReference type="InterPro" id="IPR050721">
    <property type="entry name" value="Trk_Ktr_HKT_K-transport"/>
</dbReference>
<dbReference type="PANTHER" id="PTHR43833:SF7">
    <property type="entry name" value="KTR SYSTEM POTASSIUM UPTAKE PROTEIN C"/>
    <property type="match status" value="1"/>
</dbReference>
<dbReference type="Proteomes" id="UP000019184">
    <property type="component" value="Unassembled WGS sequence"/>
</dbReference>
<dbReference type="RefSeq" id="WP_034434542.1">
    <property type="nucleotide sequence ID" value="NZ_CBTK010000248.1"/>
</dbReference>